<keyword evidence="1" id="KW-0812">Transmembrane</keyword>
<dbReference type="AlphaFoldDB" id="A0A0G2AJM8"/>
<feature type="transmembrane region" description="Helical" evidence="1">
    <location>
        <begin position="55"/>
        <end position="75"/>
    </location>
</feature>
<comment type="caution">
    <text evidence="2">The sequence shown here is derived from an EMBL/GenBank/DDBJ whole genome shotgun (WGS) entry which is preliminary data.</text>
</comment>
<dbReference type="Proteomes" id="UP000034711">
    <property type="component" value="Unassembled WGS sequence"/>
</dbReference>
<accession>A0A0G2AJM8</accession>
<gene>
    <name evidence="2" type="ORF">UY77_C0013G0007</name>
</gene>
<keyword evidence="1" id="KW-0472">Membrane</keyword>
<dbReference type="EMBL" id="LCRI01000013">
    <property type="protein sequence ID" value="KKW32799.1"/>
    <property type="molecule type" value="Genomic_DNA"/>
</dbReference>
<organism evidence="2 3">
    <name type="scientific">Candidatus Uhrbacteria bacterium GW2011_GWA2_53_10</name>
    <dbReference type="NCBI Taxonomy" id="1618980"/>
    <lineage>
        <taxon>Bacteria</taxon>
        <taxon>Candidatus Uhriibacteriota</taxon>
    </lineage>
</organism>
<evidence type="ECO:0000313" key="3">
    <source>
        <dbReference type="Proteomes" id="UP000034711"/>
    </source>
</evidence>
<name>A0A0G2AJM8_9BACT</name>
<protein>
    <submittedName>
        <fullName evidence="2">Uncharacterized protein</fullName>
    </submittedName>
</protein>
<keyword evidence="1" id="KW-1133">Transmembrane helix</keyword>
<evidence type="ECO:0000256" key="1">
    <source>
        <dbReference type="SAM" id="Phobius"/>
    </source>
</evidence>
<reference evidence="2 3" key="1">
    <citation type="journal article" date="2015" name="Nature">
        <title>rRNA introns, odd ribosomes, and small enigmatic genomes across a large radiation of phyla.</title>
        <authorList>
            <person name="Brown C.T."/>
            <person name="Hug L.A."/>
            <person name="Thomas B.C."/>
            <person name="Sharon I."/>
            <person name="Castelle C.J."/>
            <person name="Singh A."/>
            <person name="Wilkins M.J."/>
            <person name="Williams K.H."/>
            <person name="Banfield J.F."/>
        </authorList>
    </citation>
    <scope>NUCLEOTIDE SEQUENCE [LARGE SCALE GENOMIC DNA]</scope>
</reference>
<sequence>MSAIIIRLLGALCLCLGALVVIHDLGTFAHGEPDATVLATLLAFGQWSGRGEWQAFLMWILPMVMGAAMLFIPLARPRSRRPLRQPGT</sequence>
<evidence type="ECO:0000313" key="2">
    <source>
        <dbReference type="EMBL" id="KKW32799.1"/>
    </source>
</evidence>
<proteinExistence type="predicted"/>